<protein>
    <submittedName>
        <fullName evidence="7">G2045 protein</fullName>
    </submittedName>
</protein>
<dbReference type="InterPro" id="IPR036400">
    <property type="entry name" value="Cyt_B5-like_heme/steroid_sf"/>
</dbReference>
<dbReference type="Proteomes" id="UP001497392">
    <property type="component" value="Unassembled WGS sequence"/>
</dbReference>
<dbReference type="InterPro" id="IPR051872">
    <property type="entry name" value="Cytochrome_b5/Flavoprotein_Rdt"/>
</dbReference>
<dbReference type="PROSITE" id="PS50255">
    <property type="entry name" value="CYTOCHROME_B5_2"/>
    <property type="match status" value="1"/>
</dbReference>
<evidence type="ECO:0000256" key="2">
    <source>
        <dbReference type="ARBA" id="ARBA00022723"/>
    </source>
</evidence>
<keyword evidence="1 4" id="KW-0349">Heme</keyword>
<dbReference type="InterPro" id="IPR001199">
    <property type="entry name" value="Cyt_B5-like_heme/steroid-bd"/>
</dbReference>
<feature type="compositionally biased region" description="Polar residues" evidence="5">
    <location>
        <begin position="15"/>
        <end position="27"/>
    </location>
</feature>
<feature type="region of interest" description="Disordered" evidence="5">
    <location>
        <begin position="15"/>
        <end position="45"/>
    </location>
</feature>
<dbReference type="PROSITE" id="PS00191">
    <property type="entry name" value="CYTOCHROME_B5_1"/>
    <property type="match status" value="1"/>
</dbReference>
<keyword evidence="3 4" id="KW-0408">Iron</keyword>
<gene>
    <name evidence="7" type="primary">g2045</name>
    <name evidence="7" type="ORF">VP750_LOCUS1753</name>
</gene>
<reference evidence="7 8" key="1">
    <citation type="submission" date="2024-06" db="EMBL/GenBank/DDBJ databases">
        <authorList>
            <person name="Kraege A."/>
            <person name="Thomma B."/>
        </authorList>
    </citation>
    <scope>NUCLEOTIDE SEQUENCE [LARGE SCALE GENOMIC DNA]</scope>
</reference>
<accession>A0ABP1FLL6</accession>
<evidence type="ECO:0000256" key="4">
    <source>
        <dbReference type="RuleBase" id="RU362121"/>
    </source>
</evidence>
<evidence type="ECO:0000313" key="7">
    <source>
        <dbReference type="EMBL" id="CAL5220094.1"/>
    </source>
</evidence>
<dbReference type="InterPro" id="IPR018506">
    <property type="entry name" value="Cyt_B5_heme-BS"/>
</dbReference>
<organism evidence="7 8">
    <name type="scientific">Coccomyxa viridis</name>
    <dbReference type="NCBI Taxonomy" id="1274662"/>
    <lineage>
        <taxon>Eukaryota</taxon>
        <taxon>Viridiplantae</taxon>
        <taxon>Chlorophyta</taxon>
        <taxon>core chlorophytes</taxon>
        <taxon>Trebouxiophyceae</taxon>
        <taxon>Trebouxiophyceae incertae sedis</taxon>
        <taxon>Coccomyxaceae</taxon>
        <taxon>Coccomyxa</taxon>
    </lineage>
</organism>
<dbReference type="PANTHER" id="PTHR46237">
    <property type="entry name" value="CYTOCHROME B5 REDUCTASE 4 FAMILY MEMBER"/>
    <property type="match status" value="1"/>
</dbReference>
<dbReference type="Pfam" id="PF00173">
    <property type="entry name" value="Cyt-b5"/>
    <property type="match status" value="1"/>
</dbReference>
<name>A0ABP1FLL6_9CHLO</name>
<evidence type="ECO:0000256" key="3">
    <source>
        <dbReference type="ARBA" id="ARBA00023004"/>
    </source>
</evidence>
<dbReference type="PRINTS" id="PR00363">
    <property type="entry name" value="CYTOCHROMEB5"/>
</dbReference>
<feature type="domain" description="Cytochrome b5 heme-binding" evidence="6">
    <location>
        <begin position="75"/>
        <end position="151"/>
    </location>
</feature>
<sequence length="163" mass="18048">MNPLLANSTVRKVSDVNNADSSPSFTFAQPVPPPKAKGVPTRPGKVPLEKGYSQLDWMRLSRTGYMSGRNGGPLRRDITLEEVKQHRSLDDAWTVLRGKVYNVTRYLKFHPGGVPWIMKGAGRDCTELFQKYHAWVNADMLLKECLIGMLAPPSAGPGALQNN</sequence>
<dbReference type="SUPFAM" id="SSF55856">
    <property type="entry name" value="Cytochrome b5-like heme/steroid binding domain"/>
    <property type="match status" value="1"/>
</dbReference>
<evidence type="ECO:0000256" key="1">
    <source>
        <dbReference type="ARBA" id="ARBA00022617"/>
    </source>
</evidence>
<comment type="caution">
    <text evidence="7">The sequence shown here is derived from an EMBL/GenBank/DDBJ whole genome shotgun (WGS) entry which is preliminary data.</text>
</comment>
<evidence type="ECO:0000256" key="5">
    <source>
        <dbReference type="SAM" id="MobiDB-lite"/>
    </source>
</evidence>
<keyword evidence="2 4" id="KW-0479">Metal-binding</keyword>
<dbReference type="SMART" id="SM01117">
    <property type="entry name" value="Cyt-b5"/>
    <property type="match status" value="1"/>
</dbReference>
<dbReference type="Gene3D" id="3.10.120.10">
    <property type="entry name" value="Cytochrome b5-like heme/steroid binding domain"/>
    <property type="match status" value="1"/>
</dbReference>
<comment type="similarity">
    <text evidence="4">Belongs to the cytochrome b5 family.</text>
</comment>
<evidence type="ECO:0000259" key="6">
    <source>
        <dbReference type="PROSITE" id="PS50255"/>
    </source>
</evidence>
<dbReference type="EMBL" id="CAXHTA020000003">
    <property type="protein sequence ID" value="CAL5220094.1"/>
    <property type="molecule type" value="Genomic_DNA"/>
</dbReference>
<keyword evidence="8" id="KW-1185">Reference proteome</keyword>
<evidence type="ECO:0000313" key="8">
    <source>
        <dbReference type="Proteomes" id="UP001497392"/>
    </source>
</evidence>
<dbReference type="PANTHER" id="PTHR46237:SF1">
    <property type="entry name" value="CYTOCHROME B5 REDUCTASE 4"/>
    <property type="match status" value="1"/>
</dbReference>
<proteinExistence type="inferred from homology"/>